<dbReference type="EMBL" id="JAGGMR010000001">
    <property type="protein sequence ID" value="MBP2188629.1"/>
    <property type="molecule type" value="Genomic_DNA"/>
</dbReference>
<accession>A0ABS4QAA2</accession>
<reference evidence="1 2" key="1">
    <citation type="submission" date="2021-03" db="EMBL/GenBank/DDBJ databases">
        <title>Sequencing the genomes of 1000 actinobacteria strains.</title>
        <authorList>
            <person name="Klenk H.-P."/>
        </authorList>
    </citation>
    <scope>NUCLEOTIDE SEQUENCE [LARGE SCALE GENOMIC DNA]</scope>
    <source>
        <strain evidence="1 2">DSM 45516</strain>
    </source>
</reference>
<evidence type="ECO:0000313" key="2">
    <source>
        <dbReference type="Proteomes" id="UP001519325"/>
    </source>
</evidence>
<organism evidence="1 2">
    <name type="scientific">Nocardia goodfellowii</name>
    <dbReference type="NCBI Taxonomy" id="882446"/>
    <lineage>
        <taxon>Bacteria</taxon>
        <taxon>Bacillati</taxon>
        <taxon>Actinomycetota</taxon>
        <taxon>Actinomycetes</taxon>
        <taxon>Mycobacteriales</taxon>
        <taxon>Nocardiaceae</taxon>
        <taxon>Nocardia</taxon>
    </lineage>
</organism>
<comment type="caution">
    <text evidence="1">The sequence shown here is derived from an EMBL/GenBank/DDBJ whole genome shotgun (WGS) entry which is preliminary data.</text>
</comment>
<protein>
    <submittedName>
        <fullName evidence="1">Uncharacterized protein</fullName>
    </submittedName>
</protein>
<sequence length="31" mass="3323">MRTLLADDGAWTARTLGAFVGAAVYRALRQA</sequence>
<evidence type="ECO:0000313" key="1">
    <source>
        <dbReference type="EMBL" id="MBP2188629.1"/>
    </source>
</evidence>
<keyword evidence="2" id="KW-1185">Reference proteome</keyword>
<gene>
    <name evidence="1" type="ORF">BJ987_001530</name>
</gene>
<proteinExistence type="predicted"/>
<dbReference type="Proteomes" id="UP001519325">
    <property type="component" value="Unassembled WGS sequence"/>
</dbReference>
<name>A0ABS4QAA2_9NOCA</name>